<reference evidence="5 6" key="1">
    <citation type="submission" date="2020-02" db="EMBL/GenBank/DDBJ databases">
        <title>Comparative genomics of the hypocrealean fungal genus Beauvera.</title>
        <authorList>
            <person name="Showalter D.N."/>
            <person name="Bushley K.E."/>
            <person name="Rehner S.A."/>
        </authorList>
    </citation>
    <scope>NUCLEOTIDE SEQUENCE [LARGE SCALE GENOMIC DNA]</scope>
    <source>
        <strain evidence="5 6">ARSEF4384</strain>
    </source>
</reference>
<dbReference type="Gene3D" id="3.40.50.1240">
    <property type="entry name" value="Phosphoglycerate mutase-like"/>
    <property type="match status" value="1"/>
</dbReference>
<dbReference type="PANTHER" id="PTHR11567:SF110">
    <property type="entry name" value="2-PHOSPHOXYLOSE PHOSPHATASE 1"/>
    <property type="match status" value="1"/>
</dbReference>
<proteinExistence type="inferred from homology"/>
<feature type="compositionally biased region" description="Polar residues" evidence="4">
    <location>
        <begin position="88"/>
        <end position="101"/>
    </location>
</feature>
<gene>
    <name evidence="5" type="ORF">G3M48_004437</name>
</gene>
<dbReference type="InterPro" id="IPR033379">
    <property type="entry name" value="Acid_Pase_AS"/>
</dbReference>
<dbReference type="InterPro" id="IPR050645">
    <property type="entry name" value="Histidine_acid_phosphatase"/>
</dbReference>
<keyword evidence="3" id="KW-0378">Hydrolase</keyword>
<protein>
    <recommendedName>
        <fullName evidence="2">3-phytase</fullName>
        <ecNumber evidence="2">3.1.3.8</ecNumber>
    </recommendedName>
</protein>
<evidence type="ECO:0000256" key="4">
    <source>
        <dbReference type="SAM" id="MobiDB-lite"/>
    </source>
</evidence>
<dbReference type="Proteomes" id="UP001397290">
    <property type="component" value="Unassembled WGS sequence"/>
</dbReference>
<feature type="region of interest" description="Disordered" evidence="4">
    <location>
        <begin position="88"/>
        <end position="117"/>
    </location>
</feature>
<comment type="similarity">
    <text evidence="1">Belongs to the histidine acid phosphatase family.</text>
</comment>
<dbReference type="GO" id="GO:0016158">
    <property type="term" value="F:inositol hexakisphosphate 3-phosphatase activity"/>
    <property type="evidence" value="ECO:0007669"/>
    <property type="project" value="UniProtKB-EC"/>
</dbReference>
<evidence type="ECO:0000256" key="3">
    <source>
        <dbReference type="ARBA" id="ARBA00022801"/>
    </source>
</evidence>
<dbReference type="AlphaFoldDB" id="A0AAW0S6Z5"/>
<evidence type="ECO:0000313" key="5">
    <source>
        <dbReference type="EMBL" id="KAK8150058.1"/>
    </source>
</evidence>
<dbReference type="EMBL" id="JAAHCF010000029">
    <property type="protein sequence ID" value="KAK8150058.1"/>
    <property type="molecule type" value="Genomic_DNA"/>
</dbReference>
<dbReference type="Pfam" id="PF00328">
    <property type="entry name" value="His_Phos_2"/>
    <property type="match status" value="1"/>
</dbReference>
<organism evidence="5 6">
    <name type="scientific">Beauveria asiatica</name>
    <dbReference type="NCBI Taxonomy" id="1069075"/>
    <lineage>
        <taxon>Eukaryota</taxon>
        <taxon>Fungi</taxon>
        <taxon>Dikarya</taxon>
        <taxon>Ascomycota</taxon>
        <taxon>Pezizomycotina</taxon>
        <taxon>Sordariomycetes</taxon>
        <taxon>Hypocreomycetidae</taxon>
        <taxon>Hypocreales</taxon>
        <taxon>Cordycipitaceae</taxon>
        <taxon>Beauveria</taxon>
    </lineage>
</organism>
<sequence length="528" mass="57828">MSLEPRPAYTPDELARLYPPSLRLQQVQVLMRHGERTPVVNRFAASTGLPEFWPYCSQASRMVSAVLDPGSGSWTTLDWRRRLETFAADSQTPTLGGTATPNSNGNGNGRSSPDNMCELGQLTDKGRATATALGQRLRRLYVDQLGFLPETLAATSHMYLRSTPMPRALESMQQALHGLYPPDTRAADLAPPVIHTRHWADDTLLPNTANCKRFNAMMRAFGRRAAERWDNSPEMDRINAKLRRYMPPAPAADPADPAAKTARIGVASHPALVGVLDSIAATDAHDGPATKLPKEFYDPQLRADSIKIVVDEWFAGFRESAEYRTLGIGGLLADMTERMVDSAEGLAPPSSQQHTTALQFGLSGCHDTTLAATVTGLGADNNNGPFSWPPFTSHIAVELLRDERVVPTPTATTPTSSSSSSSSSSSWWALPRMLGGARRVGRRPTYELTNAEKERLRGYYVRVRYNDEPLRIPGCRPAGKHYEDDETLCTLAAFKSIVDRITPTDWKAQCGANMDKPALPSKPEPAGY</sequence>
<dbReference type="PANTHER" id="PTHR11567">
    <property type="entry name" value="ACID PHOSPHATASE-RELATED"/>
    <property type="match status" value="1"/>
</dbReference>
<keyword evidence="6" id="KW-1185">Reference proteome</keyword>
<dbReference type="EC" id="3.1.3.8" evidence="2"/>
<dbReference type="CDD" id="cd07061">
    <property type="entry name" value="HP_HAP_like"/>
    <property type="match status" value="1"/>
</dbReference>
<evidence type="ECO:0000256" key="2">
    <source>
        <dbReference type="ARBA" id="ARBA00012632"/>
    </source>
</evidence>
<evidence type="ECO:0000313" key="6">
    <source>
        <dbReference type="Proteomes" id="UP001397290"/>
    </source>
</evidence>
<dbReference type="InterPro" id="IPR029033">
    <property type="entry name" value="His_PPase_superfam"/>
</dbReference>
<dbReference type="SUPFAM" id="SSF53254">
    <property type="entry name" value="Phosphoglycerate mutase-like"/>
    <property type="match status" value="1"/>
</dbReference>
<name>A0AAW0S6Z5_9HYPO</name>
<dbReference type="PROSITE" id="PS00616">
    <property type="entry name" value="HIS_ACID_PHOSPHAT_1"/>
    <property type="match status" value="1"/>
</dbReference>
<dbReference type="InterPro" id="IPR000560">
    <property type="entry name" value="His_Pase_clade-2"/>
</dbReference>
<feature type="compositionally biased region" description="Low complexity" evidence="4">
    <location>
        <begin position="102"/>
        <end position="112"/>
    </location>
</feature>
<comment type="caution">
    <text evidence="5">The sequence shown here is derived from an EMBL/GenBank/DDBJ whole genome shotgun (WGS) entry which is preliminary data.</text>
</comment>
<accession>A0AAW0S6Z5</accession>
<evidence type="ECO:0000256" key="1">
    <source>
        <dbReference type="ARBA" id="ARBA00005375"/>
    </source>
</evidence>